<evidence type="ECO:0000256" key="1">
    <source>
        <dbReference type="ARBA" id="ARBA00008645"/>
    </source>
</evidence>
<dbReference type="PANTHER" id="PTHR46118:SF4">
    <property type="entry name" value="PROTEIN ABHD11"/>
    <property type="match status" value="1"/>
</dbReference>
<accession>A0A7S4AZL5</accession>
<dbReference type="InterPro" id="IPR000073">
    <property type="entry name" value="AB_hydrolase_1"/>
</dbReference>
<evidence type="ECO:0000313" key="4">
    <source>
        <dbReference type="EMBL" id="CAE0748095.1"/>
    </source>
</evidence>
<reference evidence="4" key="1">
    <citation type="submission" date="2021-01" db="EMBL/GenBank/DDBJ databases">
        <authorList>
            <person name="Corre E."/>
            <person name="Pelletier E."/>
            <person name="Niang G."/>
            <person name="Scheremetjew M."/>
            <person name="Finn R."/>
            <person name="Kale V."/>
            <person name="Holt S."/>
            <person name="Cochrane G."/>
            <person name="Meng A."/>
            <person name="Brown T."/>
            <person name="Cohen L."/>
        </authorList>
    </citation>
    <scope>NUCLEOTIDE SEQUENCE</scope>
    <source>
        <strain evidence="4">CCMP645</strain>
    </source>
</reference>
<gene>
    <name evidence="4" type="ORF">PCAR00345_LOCUS677</name>
</gene>
<dbReference type="EMBL" id="HBIZ01001200">
    <property type="protein sequence ID" value="CAE0748095.1"/>
    <property type="molecule type" value="Transcribed_RNA"/>
</dbReference>
<dbReference type="Gene3D" id="3.40.50.1820">
    <property type="entry name" value="alpha/beta hydrolase"/>
    <property type="match status" value="1"/>
</dbReference>
<protein>
    <recommendedName>
        <fullName evidence="3">AB hydrolase-1 domain-containing protein</fullName>
    </recommendedName>
</protein>
<dbReference type="SUPFAM" id="SSF53474">
    <property type="entry name" value="alpha/beta-Hydrolases"/>
    <property type="match status" value="1"/>
</dbReference>
<sequence length="209" mass="23081">MSFDAMAADVLALLDKQGIKQAVLCGHSLGGKVAMALALARPERIERLIVLDIAPVSYDTHDGSCWNEIHQVVRAMRSIDLERVRSKTDADAVLARTISDPGLRAFVLTNMLRDQNGRFRWRINLPVISQKLDELAGWEAPAAEPYGGNALFVSGGKSQYVRSLHLPAISELFRRFSVTTLRGAAHWVHADEPESLRLIVLKFLQAPSA</sequence>
<dbReference type="AlphaFoldDB" id="A0A7S4AZL5"/>
<dbReference type="PANTHER" id="PTHR46118">
    <property type="entry name" value="PROTEIN ABHD11"/>
    <property type="match status" value="1"/>
</dbReference>
<dbReference type="Pfam" id="PF00561">
    <property type="entry name" value="Abhydrolase_1"/>
    <property type="match status" value="1"/>
</dbReference>
<dbReference type="GO" id="GO:0052689">
    <property type="term" value="F:carboxylic ester hydrolase activity"/>
    <property type="evidence" value="ECO:0007669"/>
    <property type="project" value="TreeGrafter"/>
</dbReference>
<evidence type="ECO:0000259" key="3">
    <source>
        <dbReference type="Pfam" id="PF00561"/>
    </source>
</evidence>
<proteinExistence type="inferred from homology"/>
<comment type="similarity">
    <text evidence="1">Belongs to the AB hydrolase superfamily.</text>
</comment>
<dbReference type="InterPro" id="IPR029058">
    <property type="entry name" value="AB_hydrolase_fold"/>
</dbReference>
<keyword evidence="2" id="KW-0378">Hydrolase</keyword>
<organism evidence="4">
    <name type="scientific">Chrysotila carterae</name>
    <name type="common">Marine alga</name>
    <name type="synonym">Syracosphaera carterae</name>
    <dbReference type="NCBI Taxonomy" id="13221"/>
    <lineage>
        <taxon>Eukaryota</taxon>
        <taxon>Haptista</taxon>
        <taxon>Haptophyta</taxon>
        <taxon>Prymnesiophyceae</taxon>
        <taxon>Isochrysidales</taxon>
        <taxon>Isochrysidaceae</taxon>
        <taxon>Chrysotila</taxon>
    </lineage>
</organism>
<name>A0A7S4AZL5_CHRCT</name>
<dbReference type="PRINTS" id="PR00111">
    <property type="entry name" value="ABHYDROLASE"/>
</dbReference>
<evidence type="ECO:0000256" key="2">
    <source>
        <dbReference type="ARBA" id="ARBA00022801"/>
    </source>
</evidence>
<feature type="domain" description="AB hydrolase-1" evidence="3">
    <location>
        <begin position="2"/>
        <end position="193"/>
    </location>
</feature>